<dbReference type="AlphaFoldDB" id="A0A2R6X7Q1"/>
<feature type="region of interest" description="Disordered" evidence="1">
    <location>
        <begin position="60"/>
        <end position="90"/>
    </location>
</feature>
<feature type="compositionally biased region" description="Polar residues" evidence="1">
    <location>
        <begin position="69"/>
        <end position="80"/>
    </location>
</feature>
<feature type="region of interest" description="Disordered" evidence="1">
    <location>
        <begin position="225"/>
        <end position="266"/>
    </location>
</feature>
<dbReference type="EMBL" id="KZ772703">
    <property type="protein sequence ID" value="PTQ42135.1"/>
    <property type="molecule type" value="Genomic_DNA"/>
</dbReference>
<feature type="compositionally biased region" description="Polar residues" evidence="1">
    <location>
        <begin position="225"/>
        <end position="238"/>
    </location>
</feature>
<protein>
    <submittedName>
        <fullName evidence="2">Uncharacterized protein</fullName>
    </submittedName>
</protein>
<accession>A0A2R6X7Q1</accession>
<gene>
    <name evidence="2" type="ORF">MARPO_0031s0103</name>
</gene>
<evidence type="ECO:0000256" key="1">
    <source>
        <dbReference type="SAM" id="MobiDB-lite"/>
    </source>
</evidence>
<evidence type="ECO:0000313" key="3">
    <source>
        <dbReference type="Proteomes" id="UP000244005"/>
    </source>
</evidence>
<proteinExistence type="predicted"/>
<dbReference type="Gramene" id="Mp2g04480.1">
    <property type="protein sequence ID" value="Mp2g04480.1.cds1"/>
    <property type="gene ID" value="Mp2g04480"/>
</dbReference>
<reference evidence="3" key="1">
    <citation type="journal article" date="2017" name="Cell">
        <title>Insights into land plant evolution garnered from the Marchantia polymorpha genome.</title>
        <authorList>
            <person name="Bowman J.L."/>
            <person name="Kohchi T."/>
            <person name="Yamato K.T."/>
            <person name="Jenkins J."/>
            <person name="Shu S."/>
            <person name="Ishizaki K."/>
            <person name="Yamaoka S."/>
            <person name="Nishihama R."/>
            <person name="Nakamura Y."/>
            <person name="Berger F."/>
            <person name="Adam C."/>
            <person name="Aki S.S."/>
            <person name="Althoff F."/>
            <person name="Araki T."/>
            <person name="Arteaga-Vazquez M.A."/>
            <person name="Balasubrmanian S."/>
            <person name="Barry K."/>
            <person name="Bauer D."/>
            <person name="Boehm C.R."/>
            <person name="Briginshaw L."/>
            <person name="Caballero-Perez J."/>
            <person name="Catarino B."/>
            <person name="Chen F."/>
            <person name="Chiyoda S."/>
            <person name="Chovatia M."/>
            <person name="Davies K.M."/>
            <person name="Delmans M."/>
            <person name="Demura T."/>
            <person name="Dierschke T."/>
            <person name="Dolan L."/>
            <person name="Dorantes-Acosta A.E."/>
            <person name="Eklund D.M."/>
            <person name="Florent S.N."/>
            <person name="Flores-Sandoval E."/>
            <person name="Fujiyama A."/>
            <person name="Fukuzawa H."/>
            <person name="Galik B."/>
            <person name="Grimanelli D."/>
            <person name="Grimwood J."/>
            <person name="Grossniklaus U."/>
            <person name="Hamada T."/>
            <person name="Haseloff J."/>
            <person name="Hetherington A.J."/>
            <person name="Higo A."/>
            <person name="Hirakawa Y."/>
            <person name="Hundley H.N."/>
            <person name="Ikeda Y."/>
            <person name="Inoue K."/>
            <person name="Inoue S.I."/>
            <person name="Ishida S."/>
            <person name="Jia Q."/>
            <person name="Kakita M."/>
            <person name="Kanazawa T."/>
            <person name="Kawai Y."/>
            <person name="Kawashima T."/>
            <person name="Kennedy M."/>
            <person name="Kinose K."/>
            <person name="Kinoshita T."/>
            <person name="Kohara Y."/>
            <person name="Koide E."/>
            <person name="Komatsu K."/>
            <person name="Kopischke S."/>
            <person name="Kubo M."/>
            <person name="Kyozuka J."/>
            <person name="Lagercrantz U."/>
            <person name="Lin S.S."/>
            <person name="Lindquist E."/>
            <person name="Lipzen A.M."/>
            <person name="Lu C.W."/>
            <person name="De Luna E."/>
            <person name="Martienssen R.A."/>
            <person name="Minamino N."/>
            <person name="Mizutani M."/>
            <person name="Mizutani M."/>
            <person name="Mochizuki N."/>
            <person name="Monte I."/>
            <person name="Mosher R."/>
            <person name="Nagasaki H."/>
            <person name="Nakagami H."/>
            <person name="Naramoto S."/>
            <person name="Nishitani K."/>
            <person name="Ohtani M."/>
            <person name="Okamoto T."/>
            <person name="Okumura M."/>
            <person name="Phillips J."/>
            <person name="Pollak B."/>
            <person name="Reinders A."/>
            <person name="Rovekamp M."/>
            <person name="Sano R."/>
            <person name="Sawa S."/>
            <person name="Schmid M.W."/>
            <person name="Shirakawa M."/>
            <person name="Solano R."/>
            <person name="Spunde A."/>
            <person name="Suetsugu N."/>
            <person name="Sugano S."/>
            <person name="Sugiyama A."/>
            <person name="Sun R."/>
            <person name="Suzuki Y."/>
            <person name="Takenaka M."/>
            <person name="Takezawa D."/>
            <person name="Tomogane H."/>
            <person name="Tsuzuki M."/>
            <person name="Ueda T."/>
            <person name="Umeda M."/>
            <person name="Ward J.M."/>
            <person name="Watanabe Y."/>
            <person name="Yazaki K."/>
            <person name="Yokoyama R."/>
            <person name="Yoshitake Y."/>
            <person name="Yotsui I."/>
            <person name="Zachgo S."/>
            <person name="Schmutz J."/>
        </authorList>
    </citation>
    <scope>NUCLEOTIDE SEQUENCE [LARGE SCALE GENOMIC DNA]</scope>
    <source>
        <strain evidence="3">Tak-1</strain>
    </source>
</reference>
<sequence length="308" mass="33068">MALTGCRATAFFSSASLLAATYSKPSIATARLSRTAGSQTSWLALYGQASSVPIPPLSTMNWKARSTRPAPSQPESLATQSRSSCSDSETSDPVAILLMPSTAPVAENAQPLPHRPWSFTPVTAPCCRQSTSSGSLALRQPCGSPRPDSAVALRCSPRSATLALPTRLLNSSRLMPVNRFSPSRYPLVRLARSLCSSMYRTLALNTANRSSSPDALLRPTPCVTAQDSYNARNSPSDSRSIKPSGPRPPGAVCSAHAPVTHRSATRSKSREICTAMAAIPRDEFSSRLLCEWSEEFFFSVFGFPLREI</sequence>
<keyword evidence="3" id="KW-1185">Reference proteome</keyword>
<organism evidence="2 3">
    <name type="scientific">Marchantia polymorpha</name>
    <name type="common">Common liverwort</name>
    <name type="synonym">Marchantia aquatica</name>
    <dbReference type="NCBI Taxonomy" id="3197"/>
    <lineage>
        <taxon>Eukaryota</taxon>
        <taxon>Viridiplantae</taxon>
        <taxon>Streptophyta</taxon>
        <taxon>Embryophyta</taxon>
        <taxon>Marchantiophyta</taxon>
        <taxon>Marchantiopsida</taxon>
        <taxon>Marchantiidae</taxon>
        <taxon>Marchantiales</taxon>
        <taxon>Marchantiaceae</taxon>
        <taxon>Marchantia</taxon>
    </lineage>
</organism>
<name>A0A2R6X7Q1_MARPO</name>
<dbReference type="Proteomes" id="UP000244005">
    <property type="component" value="Unassembled WGS sequence"/>
</dbReference>
<evidence type="ECO:0000313" key="2">
    <source>
        <dbReference type="EMBL" id="PTQ42135.1"/>
    </source>
</evidence>